<feature type="transmembrane region" description="Helical" evidence="7">
    <location>
        <begin position="247"/>
        <end position="265"/>
    </location>
</feature>
<dbReference type="InterPro" id="IPR001626">
    <property type="entry name" value="ABC_TroCD"/>
</dbReference>
<evidence type="ECO:0000256" key="6">
    <source>
        <dbReference type="RuleBase" id="RU003943"/>
    </source>
</evidence>
<dbReference type="GO" id="GO:0055085">
    <property type="term" value="P:transmembrane transport"/>
    <property type="evidence" value="ECO:0007669"/>
    <property type="project" value="InterPro"/>
</dbReference>
<keyword evidence="3 6" id="KW-0812">Transmembrane</keyword>
<keyword evidence="5 7" id="KW-0472">Membrane</keyword>
<dbReference type="OrthoDB" id="9798540at2"/>
<feature type="transmembrane region" description="Helical" evidence="7">
    <location>
        <begin position="178"/>
        <end position="206"/>
    </location>
</feature>
<dbReference type="Pfam" id="PF00950">
    <property type="entry name" value="ABC-3"/>
    <property type="match status" value="1"/>
</dbReference>
<sequence length="292" mass="31542">MFELFHLYQDQDFVFWAFAAGTVVAIVSAIVGYFAVLRSQTFAAHALSHIGFAGSTGAALFGISSFAGMFLFTILAALGMGALGNRLRGRDIEIGMFLSFVLGLGVLFLNLYTQQATSTVNLLFGSLWTVRAADVRVMLLCGLGVLVILACIFRPLLFASIDPQVARVRGVPVRLLSLLFMVLLAITIAEAVQVIGVLLSFALLVVPAASAEHLVHRPLAAIGLAILLGLGFTWGGILLALVGHWPVSFYICALATGAFFLTYYLQTRRIPRRYKPLPHPSCECYDPAESQV</sequence>
<dbReference type="InterPro" id="IPR037294">
    <property type="entry name" value="ABC_BtuC-like"/>
</dbReference>
<evidence type="ECO:0000313" key="8">
    <source>
        <dbReference type="EMBL" id="PZW29170.1"/>
    </source>
</evidence>
<comment type="caution">
    <text evidence="8">The sequence shown here is derived from an EMBL/GenBank/DDBJ whole genome shotgun (WGS) entry which is preliminary data.</text>
</comment>
<name>A0A326U5G5_THEHA</name>
<evidence type="ECO:0000256" key="1">
    <source>
        <dbReference type="ARBA" id="ARBA00004141"/>
    </source>
</evidence>
<comment type="subcellular location">
    <subcellularLocation>
        <location evidence="6">Cell membrane</location>
        <topology evidence="6">Multi-pass membrane protein</topology>
    </subcellularLocation>
    <subcellularLocation>
        <location evidence="1">Membrane</location>
        <topology evidence="1">Multi-pass membrane protein</topology>
    </subcellularLocation>
</comment>
<keyword evidence="4 7" id="KW-1133">Transmembrane helix</keyword>
<keyword evidence="6" id="KW-0813">Transport</keyword>
<evidence type="ECO:0000256" key="4">
    <source>
        <dbReference type="ARBA" id="ARBA00022989"/>
    </source>
</evidence>
<organism evidence="8 9">
    <name type="scientific">Thermosporothrix hazakensis</name>
    <dbReference type="NCBI Taxonomy" id="644383"/>
    <lineage>
        <taxon>Bacteria</taxon>
        <taxon>Bacillati</taxon>
        <taxon>Chloroflexota</taxon>
        <taxon>Ktedonobacteria</taxon>
        <taxon>Ktedonobacterales</taxon>
        <taxon>Thermosporotrichaceae</taxon>
        <taxon>Thermosporothrix</taxon>
    </lineage>
</organism>
<dbReference type="SUPFAM" id="SSF81345">
    <property type="entry name" value="ABC transporter involved in vitamin B12 uptake, BtuC"/>
    <property type="match status" value="1"/>
</dbReference>
<proteinExistence type="inferred from homology"/>
<feature type="transmembrane region" description="Helical" evidence="7">
    <location>
        <begin position="133"/>
        <end position="158"/>
    </location>
</feature>
<dbReference type="RefSeq" id="WP_111323118.1">
    <property type="nucleotide sequence ID" value="NZ_BIFX01000001.1"/>
</dbReference>
<evidence type="ECO:0000256" key="3">
    <source>
        <dbReference type="ARBA" id="ARBA00022692"/>
    </source>
</evidence>
<dbReference type="GO" id="GO:0010043">
    <property type="term" value="P:response to zinc ion"/>
    <property type="evidence" value="ECO:0007669"/>
    <property type="project" value="TreeGrafter"/>
</dbReference>
<dbReference type="AlphaFoldDB" id="A0A326U5G5"/>
<feature type="transmembrane region" description="Helical" evidence="7">
    <location>
        <begin position="94"/>
        <end position="112"/>
    </location>
</feature>
<dbReference type="PANTHER" id="PTHR30477:SF13">
    <property type="entry name" value="IRON TRANSPORT SYSTEM MEMBRANE PROTEIN HI_0360-RELATED"/>
    <property type="match status" value="1"/>
</dbReference>
<dbReference type="GO" id="GO:0043190">
    <property type="term" value="C:ATP-binding cassette (ABC) transporter complex"/>
    <property type="evidence" value="ECO:0007669"/>
    <property type="project" value="InterPro"/>
</dbReference>
<comment type="similarity">
    <text evidence="2 6">Belongs to the ABC-3 integral membrane protein family.</text>
</comment>
<dbReference type="Gene3D" id="1.10.3470.10">
    <property type="entry name" value="ABC transporter involved in vitamin B12 uptake, BtuC"/>
    <property type="match status" value="1"/>
</dbReference>
<protein>
    <submittedName>
        <fullName evidence="8">Zinc/manganese transport system permease protein</fullName>
    </submittedName>
</protein>
<reference evidence="8 9" key="1">
    <citation type="submission" date="2018-06" db="EMBL/GenBank/DDBJ databases">
        <title>Genomic Encyclopedia of Archaeal and Bacterial Type Strains, Phase II (KMG-II): from individual species to whole genera.</title>
        <authorList>
            <person name="Goeker M."/>
        </authorList>
    </citation>
    <scope>NUCLEOTIDE SEQUENCE [LARGE SCALE GENOMIC DNA]</scope>
    <source>
        <strain evidence="8 9">ATCC BAA-1881</strain>
    </source>
</reference>
<accession>A0A326U5G5</accession>
<feature type="transmembrane region" description="Helical" evidence="7">
    <location>
        <begin position="13"/>
        <end position="37"/>
    </location>
</feature>
<feature type="transmembrane region" description="Helical" evidence="7">
    <location>
        <begin position="218"/>
        <end position="241"/>
    </location>
</feature>
<gene>
    <name evidence="8" type="ORF">EI42_02891</name>
</gene>
<keyword evidence="9" id="KW-1185">Reference proteome</keyword>
<evidence type="ECO:0000256" key="7">
    <source>
        <dbReference type="SAM" id="Phobius"/>
    </source>
</evidence>
<evidence type="ECO:0000256" key="5">
    <source>
        <dbReference type="ARBA" id="ARBA00023136"/>
    </source>
</evidence>
<dbReference type="Proteomes" id="UP000248806">
    <property type="component" value="Unassembled WGS sequence"/>
</dbReference>
<evidence type="ECO:0000256" key="2">
    <source>
        <dbReference type="ARBA" id="ARBA00008034"/>
    </source>
</evidence>
<evidence type="ECO:0000313" key="9">
    <source>
        <dbReference type="Proteomes" id="UP000248806"/>
    </source>
</evidence>
<feature type="transmembrane region" description="Helical" evidence="7">
    <location>
        <begin position="58"/>
        <end position="82"/>
    </location>
</feature>
<dbReference type="EMBL" id="QKUF01000009">
    <property type="protein sequence ID" value="PZW29170.1"/>
    <property type="molecule type" value="Genomic_DNA"/>
</dbReference>
<dbReference type="PANTHER" id="PTHR30477">
    <property type="entry name" value="ABC-TRANSPORTER METAL-BINDING PROTEIN"/>
    <property type="match status" value="1"/>
</dbReference>